<dbReference type="RefSeq" id="WP_170211450.1">
    <property type="nucleotide sequence ID" value="NZ_AP019400.1"/>
</dbReference>
<dbReference type="Gene3D" id="3.90.1150.10">
    <property type="entry name" value="Aspartate Aminotransferase, domain 1"/>
    <property type="match status" value="1"/>
</dbReference>
<evidence type="ECO:0000256" key="5">
    <source>
        <dbReference type="ARBA" id="ARBA00022898"/>
    </source>
</evidence>
<dbReference type="InterPro" id="IPR010970">
    <property type="entry name" value="Cys_dSase_SufS"/>
</dbReference>
<dbReference type="InterPro" id="IPR015424">
    <property type="entry name" value="PyrdxlP-dep_Trfase"/>
</dbReference>
<evidence type="ECO:0000313" key="9">
    <source>
        <dbReference type="EMBL" id="BBI36794.1"/>
    </source>
</evidence>
<dbReference type="KEGG" id="cohn:KCTCHS21_61930"/>
<feature type="region of interest" description="Disordered" evidence="7">
    <location>
        <begin position="228"/>
        <end position="256"/>
    </location>
</feature>
<keyword evidence="5" id="KW-0663">Pyridoxal phosphate</keyword>
<comment type="catalytic activity">
    <reaction evidence="6">
        <text>(sulfur carrier)-H + L-cysteine = (sulfur carrier)-SH + L-alanine</text>
        <dbReference type="Rhea" id="RHEA:43892"/>
        <dbReference type="Rhea" id="RHEA-COMP:14737"/>
        <dbReference type="Rhea" id="RHEA-COMP:14739"/>
        <dbReference type="ChEBI" id="CHEBI:29917"/>
        <dbReference type="ChEBI" id="CHEBI:35235"/>
        <dbReference type="ChEBI" id="CHEBI:57972"/>
        <dbReference type="ChEBI" id="CHEBI:64428"/>
        <dbReference type="EC" id="2.8.1.7"/>
    </reaction>
</comment>
<proteinExistence type="inferred from homology"/>
<gene>
    <name evidence="9" type="ORF">KCTCHS21_61930</name>
</gene>
<dbReference type="PANTHER" id="PTHR43586">
    <property type="entry name" value="CYSTEINE DESULFURASE"/>
    <property type="match status" value="1"/>
</dbReference>
<dbReference type="InterPro" id="IPR016454">
    <property type="entry name" value="Cysteine_dSase"/>
</dbReference>
<dbReference type="GO" id="GO:0030170">
    <property type="term" value="F:pyridoxal phosphate binding"/>
    <property type="evidence" value="ECO:0007669"/>
    <property type="project" value="InterPro"/>
</dbReference>
<dbReference type="SUPFAM" id="SSF53383">
    <property type="entry name" value="PLP-dependent transferases"/>
    <property type="match status" value="1"/>
</dbReference>
<name>A0A3T1DFH8_9BACL</name>
<protein>
    <recommendedName>
        <fullName evidence="3">cysteine desulfurase</fullName>
        <ecNumber evidence="3">2.8.1.7</ecNumber>
    </recommendedName>
</protein>
<dbReference type="Proteomes" id="UP000289856">
    <property type="component" value="Chromosome"/>
</dbReference>
<evidence type="ECO:0000256" key="1">
    <source>
        <dbReference type="ARBA" id="ARBA00001933"/>
    </source>
</evidence>
<dbReference type="GO" id="GO:0031071">
    <property type="term" value="F:cysteine desulfurase activity"/>
    <property type="evidence" value="ECO:0007669"/>
    <property type="project" value="UniProtKB-EC"/>
</dbReference>
<dbReference type="InterPro" id="IPR010969">
    <property type="entry name" value="Cys_dSase-rel_unknwn_funct"/>
</dbReference>
<keyword evidence="10" id="KW-1185">Reference proteome</keyword>
<organism evidence="9 10">
    <name type="scientific">Cohnella abietis</name>
    <dbReference type="NCBI Taxonomy" id="2507935"/>
    <lineage>
        <taxon>Bacteria</taxon>
        <taxon>Bacillati</taxon>
        <taxon>Bacillota</taxon>
        <taxon>Bacilli</taxon>
        <taxon>Bacillales</taxon>
        <taxon>Paenibacillaceae</taxon>
        <taxon>Cohnella</taxon>
    </lineage>
</organism>
<dbReference type="InterPro" id="IPR015422">
    <property type="entry name" value="PyrdxlP-dep_Trfase_small"/>
</dbReference>
<dbReference type="InterPro" id="IPR000192">
    <property type="entry name" value="Aminotrans_V_dom"/>
</dbReference>
<dbReference type="PIRSF" id="PIRSF005572">
    <property type="entry name" value="NifS"/>
    <property type="match status" value="1"/>
</dbReference>
<evidence type="ECO:0000256" key="7">
    <source>
        <dbReference type="SAM" id="MobiDB-lite"/>
    </source>
</evidence>
<dbReference type="EC" id="2.8.1.7" evidence="3"/>
<dbReference type="Pfam" id="PF00266">
    <property type="entry name" value="Aminotran_5"/>
    <property type="match status" value="1"/>
</dbReference>
<dbReference type="PANTHER" id="PTHR43586:SF4">
    <property type="entry name" value="ISOPENICILLIN N EPIMERASE"/>
    <property type="match status" value="1"/>
</dbReference>
<dbReference type="Gene3D" id="3.40.640.10">
    <property type="entry name" value="Type I PLP-dependent aspartate aminotransferase-like (Major domain)"/>
    <property type="match status" value="1"/>
</dbReference>
<evidence type="ECO:0000256" key="6">
    <source>
        <dbReference type="ARBA" id="ARBA00050776"/>
    </source>
</evidence>
<reference evidence="9 10" key="1">
    <citation type="submission" date="2019-01" db="EMBL/GenBank/DDBJ databases">
        <title>Complete genome sequence of Cohnella hallensis HS21 isolated from Korean fir (Abies koreana) rhizospheric soil.</title>
        <authorList>
            <person name="Jiang L."/>
            <person name="Kang S.W."/>
            <person name="Kim S."/>
            <person name="Jung J."/>
            <person name="Kim C.Y."/>
            <person name="Kim D.H."/>
            <person name="Kim S.W."/>
            <person name="Lee J."/>
        </authorList>
    </citation>
    <scope>NUCLEOTIDE SEQUENCE [LARGE SCALE GENOMIC DNA]</scope>
    <source>
        <strain evidence="9 10">HS21</strain>
    </source>
</reference>
<dbReference type="AlphaFoldDB" id="A0A3T1DFH8"/>
<comment type="cofactor">
    <cofactor evidence="1">
        <name>pyridoxal 5'-phosphate</name>
        <dbReference type="ChEBI" id="CHEBI:597326"/>
    </cofactor>
</comment>
<feature type="domain" description="Aminotransferase class V" evidence="8">
    <location>
        <begin position="7"/>
        <end position="372"/>
    </location>
</feature>
<dbReference type="NCBIfam" id="TIGR01977">
    <property type="entry name" value="am_tr_V_EF2568"/>
    <property type="match status" value="1"/>
</dbReference>
<dbReference type="EMBL" id="AP019400">
    <property type="protein sequence ID" value="BBI36794.1"/>
    <property type="molecule type" value="Genomic_DNA"/>
</dbReference>
<evidence type="ECO:0000313" key="10">
    <source>
        <dbReference type="Proteomes" id="UP000289856"/>
    </source>
</evidence>
<accession>A0A3T1DFH8</accession>
<dbReference type="CDD" id="cd06453">
    <property type="entry name" value="SufS_like"/>
    <property type="match status" value="1"/>
</dbReference>
<dbReference type="InterPro" id="IPR015421">
    <property type="entry name" value="PyrdxlP-dep_Trfase_major"/>
</dbReference>
<evidence type="ECO:0000259" key="8">
    <source>
        <dbReference type="Pfam" id="PF00266"/>
    </source>
</evidence>
<keyword evidence="4" id="KW-0808">Transferase</keyword>
<dbReference type="GO" id="GO:0006534">
    <property type="term" value="P:cysteine metabolic process"/>
    <property type="evidence" value="ECO:0007669"/>
    <property type="project" value="InterPro"/>
</dbReference>
<comment type="similarity">
    <text evidence="2">Belongs to the class-V pyridoxal-phosphate-dependent aminotransferase family. Csd subfamily.</text>
</comment>
<sequence length="390" mass="42280">MDNKPIIYLDNAATSWPKPPAVWEAMEHSMRESAANPGRGSHAMAVKASRVLFEARKRLARLFRIKNPNDIAFTLNATHALNLAIQGLLKPGDHVITSTLEHNSIRRPLEALKRKLGIEVSYLTTNSQGELDIHLIEKAITSRTKLIAVTHSSNLLGTITPIADIGEIARRRNVRFLVDSAQSAGALSIDVEAMGIDLLAFPGHKGLLGPQGTGGLYIHPSLELEPLMQGGTGSKSEAPEQPTVRPDRYEAGTPNTVGIAGLTEGVNYVLKETTEAIHAKEQQLTFELMEGLKHIQGVHILGPDVGIERTAIVSFLLEGVDPSEMAFLLDQQFGIAVRAGFHCTPLGHETAGSYETGAVRASPGYFTEKSEIVSMIEAVKEISRTLRTIN</sequence>
<evidence type="ECO:0000256" key="2">
    <source>
        <dbReference type="ARBA" id="ARBA00010447"/>
    </source>
</evidence>
<evidence type="ECO:0000256" key="4">
    <source>
        <dbReference type="ARBA" id="ARBA00022679"/>
    </source>
</evidence>
<evidence type="ECO:0000256" key="3">
    <source>
        <dbReference type="ARBA" id="ARBA00012239"/>
    </source>
</evidence>